<name>A0A923FVE3_9PSED</name>
<comment type="caution">
    <text evidence="1">The sequence shown here is derived from an EMBL/GenBank/DDBJ whole genome shotgun (WGS) entry which is preliminary data.</text>
</comment>
<evidence type="ECO:0000313" key="1">
    <source>
        <dbReference type="EMBL" id="MBC3439169.1"/>
    </source>
</evidence>
<dbReference type="RefSeq" id="WP_186552769.1">
    <property type="nucleotide sequence ID" value="NZ_JABWRE020000001.1"/>
</dbReference>
<dbReference type="Proteomes" id="UP000599879">
    <property type="component" value="Unassembled WGS sequence"/>
</dbReference>
<reference evidence="2" key="3">
    <citation type="submission" date="2021-06" db="EMBL/GenBank/DDBJ databases">
        <title>Updating the genus Pseudomonas: Description of 43 new species and partition of the Pseudomonas putida group.</title>
        <authorList>
            <person name="Girard L."/>
            <person name="Lood C."/>
            <person name="Vandamme P."/>
            <person name="Rokni-Zadeh H."/>
            <person name="Van Noort V."/>
            <person name="Hofte M."/>
            <person name="Lavigne R."/>
            <person name="De Mot R."/>
        </authorList>
    </citation>
    <scope>NUCLEOTIDE SEQUENCE</scope>
    <source>
        <strain evidence="2">SWRI10</strain>
    </source>
</reference>
<sequence>MSTLNILATDQLQTPLSLLGTGGKLRSAYTPYGYRVTQAGAPALGFTGGRLIEPEMGWCLLGNVHEFDKKPRKYEKDLVGAFLDFKHAAALVVVSCRAGVHWLLSISRNDC</sequence>
<evidence type="ECO:0000313" key="2">
    <source>
        <dbReference type="EMBL" id="MBV4538402.1"/>
    </source>
</evidence>
<accession>A0A923FVE3</accession>
<dbReference type="EMBL" id="JABWRE010000001">
    <property type="protein sequence ID" value="MBC3439169.1"/>
    <property type="molecule type" value="Genomic_DNA"/>
</dbReference>
<dbReference type="AlphaFoldDB" id="A0A923FVE3"/>
<dbReference type="EMBL" id="JABWRE020000001">
    <property type="protein sequence ID" value="MBV4538402.1"/>
    <property type="molecule type" value="Genomic_DNA"/>
</dbReference>
<reference evidence="1" key="2">
    <citation type="submission" date="2020-07" db="EMBL/GenBank/DDBJ databases">
        <authorList>
            <person name="Lood C."/>
            <person name="Girard L."/>
        </authorList>
    </citation>
    <scope>NUCLEOTIDE SEQUENCE</scope>
    <source>
        <strain evidence="1">SWRI10</strain>
    </source>
</reference>
<proteinExistence type="predicted"/>
<gene>
    <name evidence="1" type="ORF">HU737_00645</name>
    <name evidence="2" type="ORF">HU737_020825</name>
</gene>
<organism evidence="1">
    <name type="scientific">Pseudomonas urmiensis</name>
    <dbReference type="NCBI Taxonomy" id="2745493"/>
    <lineage>
        <taxon>Bacteria</taxon>
        <taxon>Pseudomonadati</taxon>
        <taxon>Pseudomonadota</taxon>
        <taxon>Gammaproteobacteria</taxon>
        <taxon>Pseudomonadales</taxon>
        <taxon>Pseudomonadaceae</taxon>
        <taxon>Pseudomonas</taxon>
    </lineage>
</organism>
<reference evidence="1" key="1">
    <citation type="journal article" date="2020" name="Microorganisms">
        <title>Reliable Identification of Environmental Pseudomonas Isolates Using the rpoD Gene.</title>
        <authorList>
            <consortium name="The Broad Institute Genome Sequencing Platform"/>
            <person name="Girard L."/>
            <person name="Lood C."/>
            <person name="Rokni-Zadeh H."/>
            <person name="van Noort V."/>
            <person name="Lavigne R."/>
            <person name="De Mot R."/>
        </authorList>
    </citation>
    <scope>NUCLEOTIDE SEQUENCE</scope>
    <source>
        <strain evidence="1">SWRI10</strain>
    </source>
</reference>
<protein>
    <submittedName>
        <fullName evidence="1">Uncharacterized protein</fullName>
    </submittedName>
</protein>